<feature type="transmembrane region" description="Helical" evidence="2">
    <location>
        <begin position="12"/>
        <end position="30"/>
    </location>
</feature>
<evidence type="ECO:0000313" key="4">
    <source>
        <dbReference type="Proteomes" id="UP001163255"/>
    </source>
</evidence>
<organism evidence="3 4">
    <name type="scientific">Endozoicomonas euniceicola</name>
    <dbReference type="NCBI Taxonomy" id="1234143"/>
    <lineage>
        <taxon>Bacteria</taxon>
        <taxon>Pseudomonadati</taxon>
        <taxon>Pseudomonadota</taxon>
        <taxon>Gammaproteobacteria</taxon>
        <taxon>Oceanospirillales</taxon>
        <taxon>Endozoicomonadaceae</taxon>
        <taxon>Endozoicomonas</taxon>
    </lineage>
</organism>
<dbReference type="EMBL" id="CP103300">
    <property type="protein sequence ID" value="UYM16824.1"/>
    <property type="molecule type" value="Genomic_DNA"/>
</dbReference>
<feature type="region of interest" description="Disordered" evidence="1">
    <location>
        <begin position="176"/>
        <end position="198"/>
    </location>
</feature>
<keyword evidence="4" id="KW-1185">Reference proteome</keyword>
<keyword evidence="2" id="KW-0472">Membrane</keyword>
<evidence type="ECO:0000256" key="1">
    <source>
        <dbReference type="SAM" id="MobiDB-lite"/>
    </source>
</evidence>
<evidence type="ECO:0000313" key="3">
    <source>
        <dbReference type="EMBL" id="UYM16824.1"/>
    </source>
</evidence>
<sequence length="198" mass="20111">MLRCSNKKREIIQRFAGFNYLLIAICLMLAGCSSHQPLGTGVVLKEELITPTDRTDETKTGALAGVSLGSVIGAIAGAAAGAGCAAVTFGACAPAIPATVASGAAAGGAIGVASGAALGFGYGTYSQGAGLYRYSVLPCFGSSEVISLEQNSAALMPPGTEVIIYSDKKDNYRIKPAEKGDKKFQSSEVCNPIPESVP</sequence>
<dbReference type="PROSITE" id="PS51257">
    <property type="entry name" value="PROKAR_LIPOPROTEIN"/>
    <property type="match status" value="1"/>
</dbReference>
<dbReference type="Proteomes" id="UP001163255">
    <property type="component" value="Chromosome"/>
</dbReference>
<evidence type="ECO:0008006" key="5">
    <source>
        <dbReference type="Google" id="ProtNLM"/>
    </source>
</evidence>
<name>A0ABY6GWQ0_9GAMM</name>
<evidence type="ECO:0000256" key="2">
    <source>
        <dbReference type="SAM" id="Phobius"/>
    </source>
</evidence>
<keyword evidence="2" id="KW-0812">Transmembrane</keyword>
<feature type="compositionally biased region" description="Basic and acidic residues" evidence="1">
    <location>
        <begin position="176"/>
        <end position="185"/>
    </location>
</feature>
<proteinExistence type="predicted"/>
<protein>
    <recommendedName>
        <fullName evidence="5">Glycine zipper domain-containing protein</fullName>
    </recommendedName>
</protein>
<accession>A0ABY6GWQ0</accession>
<keyword evidence="2" id="KW-1133">Transmembrane helix</keyword>
<gene>
    <name evidence="3" type="ORF">NX720_02545</name>
</gene>
<reference evidence="3" key="1">
    <citation type="submission" date="2022-10" db="EMBL/GenBank/DDBJ databases">
        <title>Completed Genome Sequence of two octocoral isolated bacterium, Endozoicomonas euniceicola EF212T and Endozoicomonas gorgoniicola PS125T.</title>
        <authorList>
            <person name="Chiou Y.-J."/>
            <person name="Chen Y.-H."/>
        </authorList>
    </citation>
    <scope>NUCLEOTIDE SEQUENCE</scope>
    <source>
        <strain evidence="3">EF212</strain>
    </source>
</reference>
<dbReference type="RefSeq" id="WP_262599183.1">
    <property type="nucleotide sequence ID" value="NZ_CP103300.1"/>
</dbReference>